<gene>
    <name evidence="4" type="ORF">A3F34_00285</name>
</gene>
<reference evidence="4 5" key="1">
    <citation type="journal article" date="2016" name="Nat. Commun.">
        <title>Thousands of microbial genomes shed light on interconnected biogeochemical processes in an aquifer system.</title>
        <authorList>
            <person name="Anantharaman K."/>
            <person name="Brown C.T."/>
            <person name="Hug L.A."/>
            <person name="Sharon I."/>
            <person name="Castelle C.J."/>
            <person name="Probst A.J."/>
            <person name="Thomas B.C."/>
            <person name="Singh A."/>
            <person name="Wilkins M.J."/>
            <person name="Karaoz U."/>
            <person name="Brodie E.L."/>
            <person name="Williams K.H."/>
            <person name="Hubbard S.S."/>
            <person name="Banfield J.F."/>
        </authorList>
    </citation>
    <scope>NUCLEOTIDE SEQUENCE [LARGE SCALE GENOMIC DNA]</scope>
</reference>
<evidence type="ECO:0000259" key="3">
    <source>
        <dbReference type="PROSITE" id="PS51462"/>
    </source>
</evidence>
<dbReference type="PANTHER" id="PTHR43046">
    <property type="entry name" value="GDP-MANNOSE MANNOSYL HYDROLASE"/>
    <property type="match status" value="1"/>
</dbReference>
<evidence type="ECO:0000313" key="5">
    <source>
        <dbReference type="Proteomes" id="UP000179024"/>
    </source>
</evidence>
<comment type="cofactor">
    <cofactor evidence="1">
        <name>Mg(2+)</name>
        <dbReference type="ChEBI" id="CHEBI:18420"/>
    </cofactor>
</comment>
<evidence type="ECO:0000256" key="1">
    <source>
        <dbReference type="ARBA" id="ARBA00001946"/>
    </source>
</evidence>
<dbReference type="Gene3D" id="3.90.79.10">
    <property type="entry name" value="Nucleoside Triphosphate Pyrophosphohydrolase"/>
    <property type="match status" value="1"/>
</dbReference>
<accession>A0A1F7I6E5</accession>
<protein>
    <recommendedName>
        <fullName evidence="3">Nudix hydrolase domain-containing protein</fullName>
    </recommendedName>
</protein>
<keyword evidence="2" id="KW-0378">Hydrolase</keyword>
<feature type="domain" description="Nudix hydrolase" evidence="3">
    <location>
        <begin position="2"/>
        <end position="129"/>
    </location>
</feature>
<organism evidence="4 5">
    <name type="scientific">Candidatus Roizmanbacteria bacterium RIFCSPHIGHO2_12_FULL_44_10</name>
    <dbReference type="NCBI Taxonomy" id="1802054"/>
    <lineage>
        <taxon>Bacteria</taxon>
        <taxon>Candidatus Roizmaniibacteriota</taxon>
    </lineage>
</organism>
<dbReference type="Pfam" id="PF00293">
    <property type="entry name" value="NUDIX"/>
    <property type="match status" value="1"/>
</dbReference>
<evidence type="ECO:0000256" key="2">
    <source>
        <dbReference type="ARBA" id="ARBA00022801"/>
    </source>
</evidence>
<evidence type="ECO:0000313" key="4">
    <source>
        <dbReference type="EMBL" id="OGK38939.1"/>
    </source>
</evidence>
<dbReference type="Proteomes" id="UP000179024">
    <property type="component" value="Unassembled WGS sequence"/>
</dbReference>
<dbReference type="GO" id="GO:0016787">
    <property type="term" value="F:hydrolase activity"/>
    <property type="evidence" value="ECO:0007669"/>
    <property type="project" value="UniProtKB-KW"/>
</dbReference>
<dbReference type="AlphaFoldDB" id="A0A1F7I6E5"/>
<dbReference type="InterPro" id="IPR015797">
    <property type="entry name" value="NUDIX_hydrolase-like_dom_sf"/>
</dbReference>
<dbReference type="EMBL" id="MGAE01000037">
    <property type="protein sequence ID" value="OGK38939.1"/>
    <property type="molecule type" value="Genomic_DNA"/>
</dbReference>
<sequence length="133" mass="14767">MNVIRKVALAIFKDKKMLLARSAKHETAFFAPGGKIEAGETEQEALIREIQEELSSRIDMATLEFLVEVEGPAHGKTDSVVNIRLYSGNLLDKPRPSGEVAELEYFNTTIDEKHHTASGKLIFTALKKKGLID</sequence>
<dbReference type="InterPro" id="IPR000086">
    <property type="entry name" value="NUDIX_hydrolase_dom"/>
</dbReference>
<dbReference type="CDD" id="cd04690">
    <property type="entry name" value="NUDIX_Hydrolase"/>
    <property type="match status" value="1"/>
</dbReference>
<dbReference type="PANTHER" id="PTHR43046:SF14">
    <property type="entry name" value="MUTT_NUDIX FAMILY PROTEIN"/>
    <property type="match status" value="1"/>
</dbReference>
<proteinExistence type="predicted"/>
<dbReference type="PROSITE" id="PS51462">
    <property type="entry name" value="NUDIX"/>
    <property type="match status" value="1"/>
</dbReference>
<comment type="caution">
    <text evidence="4">The sequence shown here is derived from an EMBL/GenBank/DDBJ whole genome shotgun (WGS) entry which is preliminary data.</text>
</comment>
<name>A0A1F7I6E5_9BACT</name>
<dbReference type="SUPFAM" id="SSF55811">
    <property type="entry name" value="Nudix"/>
    <property type="match status" value="1"/>
</dbReference>